<organism evidence="2 3">
    <name type="scientific">Agaribacter flavus</name>
    <dbReference type="NCBI Taxonomy" id="1902781"/>
    <lineage>
        <taxon>Bacteria</taxon>
        <taxon>Pseudomonadati</taxon>
        <taxon>Pseudomonadota</taxon>
        <taxon>Gammaproteobacteria</taxon>
        <taxon>Alteromonadales</taxon>
        <taxon>Alteromonadaceae</taxon>
        <taxon>Agaribacter</taxon>
    </lineage>
</organism>
<evidence type="ECO:0000259" key="1">
    <source>
        <dbReference type="Pfam" id="PF08000"/>
    </source>
</evidence>
<comment type="caution">
    <text evidence="2">The sequence shown here is derived from an EMBL/GenBank/DDBJ whole genome shotgun (WGS) entry which is preliminary data.</text>
</comment>
<accession>A0ABV7FP66</accession>
<evidence type="ECO:0000313" key="3">
    <source>
        <dbReference type="Proteomes" id="UP001595478"/>
    </source>
</evidence>
<protein>
    <submittedName>
        <fullName evidence="2">PH domain-containing protein</fullName>
    </submittedName>
</protein>
<dbReference type="InterPro" id="IPR037063">
    <property type="entry name" value="PHb_sf"/>
</dbReference>
<reference evidence="3" key="1">
    <citation type="journal article" date="2019" name="Int. J. Syst. Evol. Microbiol.">
        <title>The Global Catalogue of Microorganisms (GCM) 10K type strain sequencing project: providing services to taxonomists for standard genome sequencing and annotation.</title>
        <authorList>
            <consortium name="The Broad Institute Genomics Platform"/>
            <consortium name="The Broad Institute Genome Sequencing Center for Infectious Disease"/>
            <person name="Wu L."/>
            <person name="Ma J."/>
        </authorList>
    </citation>
    <scope>NUCLEOTIDE SEQUENCE [LARGE SCALE GENOMIC DNA]</scope>
    <source>
        <strain evidence="3">KCTC 52473</strain>
    </source>
</reference>
<dbReference type="EMBL" id="JBHRSW010000007">
    <property type="protein sequence ID" value="MFC3121149.1"/>
    <property type="molecule type" value="Genomic_DNA"/>
</dbReference>
<sequence>MGLLDSLMGNASEVDATEVNDEISEVLADNESVANAYKLIRDMLVITNKRLIFVDKQGMTGKKVSYHSIPYKSVTNFIVETAGTFDTDSELKIWVSGRAAPLELELKSGLAPSVQKALATQMFS</sequence>
<dbReference type="InterPro" id="IPR012544">
    <property type="entry name" value="PHb"/>
</dbReference>
<evidence type="ECO:0000313" key="2">
    <source>
        <dbReference type="EMBL" id="MFC3121149.1"/>
    </source>
</evidence>
<name>A0ABV7FP66_9ALTE</name>
<dbReference type="Proteomes" id="UP001595478">
    <property type="component" value="Unassembled WGS sequence"/>
</dbReference>
<dbReference type="RefSeq" id="WP_376919288.1">
    <property type="nucleotide sequence ID" value="NZ_JBHRSW010000007.1"/>
</dbReference>
<feature type="domain" description="Bacterial Pleckstrin homology" evidence="1">
    <location>
        <begin position="2"/>
        <end position="120"/>
    </location>
</feature>
<dbReference type="Pfam" id="PF08000">
    <property type="entry name" value="bPH_1"/>
    <property type="match status" value="1"/>
</dbReference>
<dbReference type="PANTHER" id="PTHR35796:SF3">
    <property type="entry name" value="BHLH DOMAIN-CONTAINING PROTEIN"/>
    <property type="match status" value="1"/>
</dbReference>
<dbReference type="PANTHER" id="PTHR35796">
    <property type="entry name" value="HYPOTHETICAL CYTOSOLIC PROTEIN"/>
    <property type="match status" value="1"/>
</dbReference>
<dbReference type="SUPFAM" id="SSF50729">
    <property type="entry name" value="PH domain-like"/>
    <property type="match status" value="1"/>
</dbReference>
<proteinExistence type="predicted"/>
<gene>
    <name evidence="2" type="ORF">ACFOHL_05920</name>
</gene>
<dbReference type="CDD" id="cd13225">
    <property type="entry name" value="PH-like_bacteria"/>
    <property type="match status" value="1"/>
</dbReference>
<dbReference type="Gene3D" id="2.30.29.50">
    <property type="entry name" value="Bacterial Pleckstrin homology domain"/>
    <property type="match status" value="1"/>
</dbReference>
<keyword evidence="3" id="KW-1185">Reference proteome</keyword>